<feature type="transmembrane region" description="Helical" evidence="2">
    <location>
        <begin position="154"/>
        <end position="172"/>
    </location>
</feature>
<keyword evidence="2" id="KW-0472">Membrane</keyword>
<feature type="compositionally biased region" description="Basic and acidic residues" evidence="1">
    <location>
        <begin position="337"/>
        <end position="347"/>
    </location>
</feature>
<dbReference type="EMBL" id="ML179164">
    <property type="protein sequence ID" value="THU97002.1"/>
    <property type="molecule type" value="Genomic_DNA"/>
</dbReference>
<feature type="compositionally biased region" description="Basic residues" evidence="1">
    <location>
        <begin position="326"/>
        <end position="336"/>
    </location>
</feature>
<keyword evidence="4" id="KW-1185">Reference proteome</keyword>
<evidence type="ECO:0000313" key="4">
    <source>
        <dbReference type="Proteomes" id="UP000297245"/>
    </source>
</evidence>
<feature type="transmembrane region" description="Helical" evidence="2">
    <location>
        <begin position="237"/>
        <end position="259"/>
    </location>
</feature>
<evidence type="ECO:0000256" key="1">
    <source>
        <dbReference type="SAM" id="MobiDB-lite"/>
    </source>
</evidence>
<evidence type="ECO:0000256" key="2">
    <source>
        <dbReference type="SAM" id="Phobius"/>
    </source>
</evidence>
<evidence type="ECO:0000313" key="3">
    <source>
        <dbReference type="EMBL" id="THU97002.1"/>
    </source>
</evidence>
<feature type="transmembrane region" description="Helical" evidence="2">
    <location>
        <begin position="184"/>
        <end position="206"/>
    </location>
</feature>
<dbReference type="AlphaFoldDB" id="A0A4S8M484"/>
<accession>A0A4S8M484</accession>
<feature type="region of interest" description="Disordered" evidence="1">
    <location>
        <begin position="323"/>
        <end position="347"/>
    </location>
</feature>
<name>A0A4S8M484_DENBC</name>
<feature type="region of interest" description="Disordered" evidence="1">
    <location>
        <begin position="106"/>
        <end position="135"/>
    </location>
</feature>
<reference evidence="3 4" key="1">
    <citation type="journal article" date="2019" name="Nat. Ecol. Evol.">
        <title>Megaphylogeny resolves global patterns of mushroom evolution.</title>
        <authorList>
            <person name="Varga T."/>
            <person name="Krizsan K."/>
            <person name="Foldi C."/>
            <person name="Dima B."/>
            <person name="Sanchez-Garcia M."/>
            <person name="Sanchez-Ramirez S."/>
            <person name="Szollosi G.J."/>
            <person name="Szarkandi J.G."/>
            <person name="Papp V."/>
            <person name="Albert L."/>
            <person name="Andreopoulos W."/>
            <person name="Angelini C."/>
            <person name="Antonin V."/>
            <person name="Barry K.W."/>
            <person name="Bougher N.L."/>
            <person name="Buchanan P."/>
            <person name="Buyck B."/>
            <person name="Bense V."/>
            <person name="Catcheside P."/>
            <person name="Chovatia M."/>
            <person name="Cooper J."/>
            <person name="Damon W."/>
            <person name="Desjardin D."/>
            <person name="Finy P."/>
            <person name="Geml J."/>
            <person name="Haridas S."/>
            <person name="Hughes K."/>
            <person name="Justo A."/>
            <person name="Karasinski D."/>
            <person name="Kautmanova I."/>
            <person name="Kiss B."/>
            <person name="Kocsube S."/>
            <person name="Kotiranta H."/>
            <person name="LaButti K.M."/>
            <person name="Lechner B.E."/>
            <person name="Liimatainen K."/>
            <person name="Lipzen A."/>
            <person name="Lukacs Z."/>
            <person name="Mihaltcheva S."/>
            <person name="Morgado L.N."/>
            <person name="Niskanen T."/>
            <person name="Noordeloos M.E."/>
            <person name="Ohm R.A."/>
            <person name="Ortiz-Santana B."/>
            <person name="Ovrebo C."/>
            <person name="Racz N."/>
            <person name="Riley R."/>
            <person name="Savchenko A."/>
            <person name="Shiryaev A."/>
            <person name="Soop K."/>
            <person name="Spirin V."/>
            <person name="Szebenyi C."/>
            <person name="Tomsovsky M."/>
            <person name="Tulloss R.E."/>
            <person name="Uehling J."/>
            <person name="Grigoriev I.V."/>
            <person name="Vagvolgyi C."/>
            <person name="Papp T."/>
            <person name="Martin F.M."/>
            <person name="Miettinen O."/>
            <person name="Hibbett D.S."/>
            <person name="Nagy L.G."/>
        </authorList>
    </citation>
    <scope>NUCLEOTIDE SEQUENCE [LARGE SCALE GENOMIC DNA]</scope>
    <source>
        <strain evidence="3 4">CBS 962.96</strain>
    </source>
</reference>
<protein>
    <submittedName>
        <fullName evidence="3">Uncharacterized protein</fullName>
    </submittedName>
</protein>
<keyword evidence="2" id="KW-1133">Transmembrane helix</keyword>
<keyword evidence="2" id="KW-0812">Transmembrane</keyword>
<organism evidence="3 4">
    <name type="scientific">Dendrothele bispora (strain CBS 962.96)</name>
    <dbReference type="NCBI Taxonomy" id="1314807"/>
    <lineage>
        <taxon>Eukaryota</taxon>
        <taxon>Fungi</taxon>
        <taxon>Dikarya</taxon>
        <taxon>Basidiomycota</taxon>
        <taxon>Agaricomycotina</taxon>
        <taxon>Agaricomycetes</taxon>
        <taxon>Agaricomycetidae</taxon>
        <taxon>Agaricales</taxon>
        <taxon>Agaricales incertae sedis</taxon>
        <taxon>Dendrothele</taxon>
    </lineage>
</organism>
<gene>
    <name evidence="3" type="ORF">K435DRAFT_796864</name>
</gene>
<proteinExistence type="predicted"/>
<dbReference type="Proteomes" id="UP000297245">
    <property type="component" value="Unassembled WGS sequence"/>
</dbReference>
<feature type="compositionally biased region" description="Basic and acidic residues" evidence="1">
    <location>
        <begin position="112"/>
        <end position="124"/>
    </location>
</feature>
<sequence>MYNSLIVRGSTKKAEALRLCSGSSLGNVSNYGRRSPAERADLSSDGRVTANSLVKTLLVCAICYSQPFLVFFIDDITHSADFSTTEVDNRLFVVSTSLTHATLANSKKGLRRNGEEKKDKEKRKAQSKPKYTLAIQTNSGRSKESTFETYDVNLIPYFYPFTFLLVLTCWRGQEGKELHTGKIYLTRYPIVTLSPISTLLIATSYMSRFDRFPRPDHLESNHRKHVLDPRFLFLSHLLPLFMFSLTLCVPVAGSCYLNFSEKAFTLMTHEGFIGGWRENNRQEDRYLQTTSYGDKRTRKIPRRIPKARDRLSDLSMTISNEYGTRGRARRKHRRVREPRGTHRENDDSLTRETAAYICFSRVSWTVAGSLNLTQTYNFDSSYTSRQNKGCIGVGNIFDTGASPVRDTI</sequence>